<keyword evidence="1" id="KW-0812">Transmembrane</keyword>
<dbReference type="PANTHER" id="PTHR23028:SF53">
    <property type="entry name" value="ACYL_TRANSF_3 DOMAIN-CONTAINING PROTEIN"/>
    <property type="match status" value="1"/>
</dbReference>
<feature type="transmembrane region" description="Helical" evidence="1">
    <location>
        <begin position="124"/>
        <end position="144"/>
    </location>
</feature>
<gene>
    <name evidence="3" type="ORF">ACFPOE_08800</name>
</gene>
<dbReference type="InterPro" id="IPR002656">
    <property type="entry name" value="Acyl_transf_3_dom"/>
</dbReference>
<feature type="transmembrane region" description="Helical" evidence="1">
    <location>
        <begin position="31"/>
        <end position="49"/>
    </location>
</feature>
<sequence length="352" mass="38372">MNAGLNLVRFFLAFNVVLFHLWNAAAPGAGPVAVLGFFFTSGYLITQIVQEVYRPPGRTWSFLLNRSLRIYPQYLAALGLGLLAIAVYPDAASHINSYMRWPQTAGEWRDQFDMFGLIDSGVRVLPATWTLGTELYFYLVIGLVTARSRRASIALCALSLPLGLLCAAGVLPFAFYGSAVGNGFVFALGSVAYFYRDAVRIGLPLFLLACAAYLAHVYLVPSLEQADLDKANLAGSVLPFAVILLYLVQHPGARAGWPARIAAVLGKIAYPMFLLHWAVCVVLSAWLFHGLASFDMQGARQGAGYFGAMFAGVLACSLLFYLLIDQPVERWRRVIRRGAAGRRAARLVPGAP</sequence>
<feature type="transmembrane region" description="Helical" evidence="1">
    <location>
        <begin position="151"/>
        <end position="170"/>
    </location>
</feature>
<organism evidence="3 4">
    <name type="scientific">Caenimonas terrae</name>
    <dbReference type="NCBI Taxonomy" id="696074"/>
    <lineage>
        <taxon>Bacteria</taxon>
        <taxon>Pseudomonadati</taxon>
        <taxon>Pseudomonadota</taxon>
        <taxon>Betaproteobacteria</taxon>
        <taxon>Burkholderiales</taxon>
        <taxon>Comamonadaceae</taxon>
        <taxon>Caenimonas</taxon>
    </lineage>
</organism>
<dbReference type="RefSeq" id="WP_376849711.1">
    <property type="nucleotide sequence ID" value="NZ_JBHSMF010000006.1"/>
</dbReference>
<feature type="transmembrane region" description="Helical" evidence="1">
    <location>
        <begin position="176"/>
        <end position="195"/>
    </location>
</feature>
<dbReference type="PANTHER" id="PTHR23028">
    <property type="entry name" value="ACETYLTRANSFERASE"/>
    <property type="match status" value="1"/>
</dbReference>
<comment type="caution">
    <text evidence="3">The sequence shown here is derived from an EMBL/GenBank/DDBJ whole genome shotgun (WGS) entry which is preliminary data.</text>
</comment>
<feature type="transmembrane region" description="Helical" evidence="1">
    <location>
        <begin position="70"/>
        <end position="89"/>
    </location>
</feature>
<dbReference type="InterPro" id="IPR050879">
    <property type="entry name" value="Acyltransferase_3"/>
</dbReference>
<feature type="transmembrane region" description="Helical" evidence="1">
    <location>
        <begin position="7"/>
        <end position="25"/>
    </location>
</feature>
<keyword evidence="1" id="KW-1133">Transmembrane helix</keyword>
<feature type="transmembrane region" description="Helical" evidence="1">
    <location>
        <begin position="202"/>
        <end position="219"/>
    </location>
</feature>
<dbReference type="EC" id="2.3.-.-" evidence="3"/>
<dbReference type="EMBL" id="JBHSMF010000006">
    <property type="protein sequence ID" value="MFC5497629.1"/>
    <property type="molecule type" value="Genomic_DNA"/>
</dbReference>
<feature type="transmembrane region" description="Helical" evidence="1">
    <location>
        <begin position="303"/>
        <end position="324"/>
    </location>
</feature>
<reference evidence="4" key="1">
    <citation type="journal article" date="2019" name="Int. J. Syst. Evol. Microbiol.">
        <title>The Global Catalogue of Microorganisms (GCM) 10K type strain sequencing project: providing services to taxonomists for standard genome sequencing and annotation.</title>
        <authorList>
            <consortium name="The Broad Institute Genomics Platform"/>
            <consortium name="The Broad Institute Genome Sequencing Center for Infectious Disease"/>
            <person name="Wu L."/>
            <person name="Ma J."/>
        </authorList>
    </citation>
    <scope>NUCLEOTIDE SEQUENCE [LARGE SCALE GENOMIC DNA]</scope>
    <source>
        <strain evidence="4">CCUG 57401</strain>
    </source>
</reference>
<evidence type="ECO:0000256" key="1">
    <source>
        <dbReference type="SAM" id="Phobius"/>
    </source>
</evidence>
<evidence type="ECO:0000313" key="4">
    <source>
        <dbReference type="Proteomes" id="UP001596037"/>
    </source>
</evidence>
<dbReference type="GO" id="GO:0016746">
    <property type="term" value="F:acyltransferase activity"/>
    <property type="evidence" value="ECO:0007669"/>
    <property type="project" value="UniProtKB-KW"/>
</dbReference>
<keyword evidence="4" id="KW-1185">Reference proteome</keyword>
<keyword evidence="3" id="KW-0012">Acyltransferase</keyword>
<feature type="domain" description="Acyltransferase 3" evidence="2">
    <location>
        <begin position="2"/>
        <end position="321"/>
    </location>
</feature>
<dbReference type="Pfam" id="PF01757">
    <property type="entry name" value="Acyl_transf_3"/>
    <property type="match status" value="1"/>
</dbReference>
<accession>A0ABW0NCJ2</accession>
<keyword evidence="1" id="KW-0472">Membrane</keyword>
<feature type="transmembrane region" description="Helical" evidence="1">
    <location>
        <begin position="231"/>
        <end position="248"/>
    </location>
</feature>
<name>A0ABW0NCJ2_9BURK</name>
<proteinExistence type="predicted"/>
<protein>
    <submittedName>
        <fullName evidence="3">Acyltransferase family protein</fullName>
        <ecNumber evidence="3">2.3.-.-</ecNumber>
    </submittedName>
</protein>
<evidence type="ECO:0000313" key="3">
    <source>
        <dbReference type="EMBL" id="MFC5497629.1"/>
    </source>
</evidence>
<dbReference type="Proteomes" id="UP001596037">
    <property type="component" value="Unassembled WGS sequence"/>
</dbReference>
<evidence type="ECO:0000259" key="2">
    <source>
        <dbReference type="Pfam" id="PF01757"/>
    </source>
</evidence>
<keyword evidence="3" id="KW-0808">Transferase</keyword>
<feature type="transmembrane region" description="Helical" evidence="1">
    <location>
        <begin position="268"/>
        <end position="291"/>
    </location>
</feature>